<feature type="region of interest" description="Disordered" evidence="7">
    <location>
        <begin position="1183"/>
        <end position="1211"/>
    </location>
</feature>
<feature type="compositionally biased region" description="Polar residues" evidence="7">
    <location>
        <begin position="407"/>
        <end position="420"/>
    </location>
</feature>
<reference evidence="8" key="1">
    <citation type="submission" date="2023-03" db="EMBL/GenBank/DDBJ databases">
        <title>Massive genome expansion in bonnet fungi (Mycena s.s.) driven by repeated elements and novel gene families across ecological guilds.</title>
        <authorList>
            <consortium name="Lawrence Berkeley National Laboratory"/>
            <person name="Harder C.B."/>
            <person name="Miyauchi S."/>
            <person name="Viragh M."/>
            <person name="Kuo A."/>
            <person name="Thoen E."/>
            <person name="Andreopoulos B."/>
            <person name="Lu D."/>
            <person name="Skrede I."/>
            <person name="Drula E."/>
            <person name="Henrissat B."/>
            <person name="Morin E."/>
            <person name="Kohler A."/>
            <person name="Barry K."/>
            <person name="LaButti K."/>
            <person name="Morin E."/>
            <person name="Salamov A."/>
            <person name="Lipzen A."/>
            <person name="Mereny Z."/>
            <person name="Hegedus B."/>
            <person name="Baldrian P."/>
            <person name="Stursova M."/>
            <person name="Weitz H."/>
            <person name="Taylor A."/>
            <person name="Grigoriev I.V."/>
            <person name="Nagy L.G."/>
            <person name="Martin F."/>
            <person name="Kauserud H."/>
        </authorList>
    </citation>
    <scope>NUCLEOTIDE SEQUENCE</scope>
    <source>
        <strain evidence="8">9144</strain>
    </source>
</reference>
<keyword evidence="2" id="KW-0880">Kelch repeat</keyword>
<feature type="compositionally biased region" description="Polar residues" evidence="7">
    <location>
        <begin position="427"/>
        <end position="439"/>
    </location>
</feature>
<feature type="region of interest" description="Disordered" evidence="7">
    <location>
        <begin position="1068"/>
        <end position="1094"/>
    </location>
</feature>
<gene>
    <name evidence="8" type="ORF">GGX14DRAFT_640479</name>
</gene>
<protein>
    <recommendedName>
        <fullName evidence="10">Cell polarity protein</fullName>
    </recommendedName>
</protein>
<evidence type="ECO:0008006" key="10">
    <source>
        <dbReference type="Google" id="ProtNLM"/>
    </source>
</evidence>
<evidence type="ECO:0000256" key="4">
    <source>
        <dbReference type="ARBA" id="ARBA00022737"/>
    </source>
</evidence>
<accession>A0AAD7E314</accession>
<evidence type="ECO:0000256" key="5">
    <source>
        <dbReference type="ARBA" id="ARBA00023054"/>
    </source>
</evidence>
<evidence type="ECO:0000256" key="2">
    <source>
        <dbReference type="ARBA" id="ARBA00022441"/>
    </source>
</evidence>
<feature type="coiled-coil region" evidence="6">
    <location>
        <begin position="594"/>
        <end position="621"/>
    </location>
</feature>
<feature type="region of interest" description="Disordered" evidence="7">
    <location>
        <begin position="1367"/>
        <end position="1389"/>
    </location>
</feature>
<comment type="caution">
    <text evidence="8">The sequence shown here is derived from an EMBL/GenBank/DDBJ whole genome shotgun (WGS) entry which is preliminary data.</text>
</comment>
<evidence type="ECO:0000256" key="1">
    <source>
        <dbReference type="ARBA" id="ARBA00004496"/>
    </source>
</evidence>
<dbReference type="GO" id="GO:0051285">
    <property type="term" value="C:cell cortex of cell tip"/>
    <property type="evidence" value="ECO:0007669"/>
    <property type="project" value="TreeGrafter"/>
</dbReference>
<feature type="compositionally biased region" description="Basic and acidic residues" evidence="7">
    <location>
        <begin position="486"/>
        <end position="500"/>
    </location>
</feature>
<keyword evidence="3" id="KW-0963">Cytoplasm</keyword>
<feature type="compositionally biased region" description="Pro residues" evidence="7">
    <location>
        <begin position="83"/>
        <end position="94"/>
    </location>
</feature>
<feature type="region of interest" description="Disordered" evidence="7">
    <location>
        <begin position="406"/>
        <end position="518"/>
    </location>
</feature>
<dbReference type="GO" id="GO:0061245">
    <property type="term" value="P:establishment or maintenance of bipolar cell polarity"/>
    <property type="evidence" value="ECO:0007669"/>
    <property type="project" value="TreeGrafter"/>
</dbReference>
<feature type="compositionally biased region" description="Basic and acidic residues" evidence="7">
    <location>
        <begin position="558"/>
        <end position="567"/>
    </location>
</feature>
<evidence type="ECO:0000313" key="8">
    <source>
        <dbReference type="EMBL" id="KAJ7225706.1"/>
    </source>
</evidence>
<dbReference type="Gene3D" id="1.20.5.170">
    <property type="match status" value="1"/>
</dbReference>
<proteinExistence type="predicted"/>
<evidence type="ECO:0000256" key="3">
    <source>
        <dbReference type="ARBA" id="ARBA00022490"/>
    </source>
</evidence>
<feature type="region of interest" description="Disordered" evidence="7">
    <location>
        <begin position="81"/>
        <end position="101"/>
    </location>
</feature>
<dbReference type="Proteomes" id="UP001219525">
    <property type="component" value="Unassembled WGS sequence"/>
</dbReference>
<feature type="compositionally biased region" description="Basic and acidic residues" evidence="7">
    <location>
        <begin position="1380"/>
        <end position="1389"/>
    </location>
</feature>
<feature type="coiled-coil region" evidence="6">
    <location>
        <begin position="844"/>
        <end position="892"/>
    </location>
</feature>
<dbReference type="SMART" id="SM00612">
    <property type="entry name" value="Kelch"/>
    <property type="match status" value="2"/>
</dbReference>
<dbReference type="PANTHER" id="PTHR23244">
    <property type="entry name" value="KELCH REPEAT DOMAIN"/>
    <property type="match status" value="1"/>
</dbReference>
<evidence type="ECO:0000256" key="7">
    <source>
        <dbReference type="SAM" id="MobiDB-lite"/>
    </source>
</evidence>
<dbReference type="Pfam" id="PF24681">
    <property type="entry name" value="Kelch_KLHDC2_KLHL20_DRC7"/>
    <property type="match status" value="1"/>
</dbReference>
<evidence type="ECO:0000313" key="9">
    <source>
        <dbReference type="Proteomes" id="UP001219525"/>
    </source>
</evidence>
<feature type="region of interest" description="Disordered" evidence="7">
    <location>
        <begin position="1"/>
        <end position="61"/>
    </location>
</feature>
<name>A0AAD7E314_9AGAR</name>
<dbReference type="Gene3D" id="2.120.10.80">
    <property type="entry name" value="Kelch-type beta propeller"/>
    <property type="match status" value="2"/>
</dbReference>
<comment type="subcellular location">
    <subcellularLocation>
        <location evidence="1">Cytoplasm</location>
    </subcellularLocation>
</comment>
<dbReference type="InterPro" id="IPR015915">
    <property type="entry name" value="Kelch-typ_b-propeller"/>
</dbReference>
<keyword evidence="4" id="KW-0677">Repeat</keyword>
<dbReference type="PANTHER" id="PTHR23244:SF456">
    <property type="entry name" value="MULTIPLE EPIDERMAL GROWTH FACTOR-LIKE DOMAINS PROTEIN 8"/>
    <property type="match status" value="1"/>
</dbReference>
<sequence>MSFFSRKKQQPQPQQQPAVTVAQTPSQALAQLSAAAAKDSSQPQPQRDPQRNDQDLSQSRSAFPWSAHRLALPPPVVLNKPGVVPPTSPSPSPFPRYGHALPASPTATGDLYIFGGLVRESARNDLYLFSTRDQSATLLQTAGDGPSPRVGHASALVSSVLIVWGGDTKTDPKSKPTDKQDDNLYLLNLVSREWTKVTVYSPAPVGRYGHAVTMAAGSKFIVFGGQVDGQFLNDVWAFDLNSLRTRATWELMEPASTERPAQRTGHVCLTSENRIIIFGGTDGQYHYNDTWSFDLTTRKWSELQCIGFIPSPREGHAAALVDDVIYIFGGRGVDGKDLSDLAAFKISNQRWYMFQNMGPSPSGRSGHAMAAVGAKVYILGGESFTPPQGDDPTLVHVLDTKHIKYPNSPSAQGVTRNGSINPPPPQVSQTINGVRSMSPSIPPGADAEDPRRAMSPANMKSKPPSVAVNGKGKVPMRPQREEDDAARDSMEDAPRERERALSPAQTAQAPPGAIRARSPAFSVASRAVSPANGVNGDSQVPNLVGVSMNMSGRGSPAIDRDRSKPDTFHNAPAGSPTGGSHLGHGSQSGSVNVTADLLKDLKAKEQELEGVKRQMMWMKEALGKASKSGFITVGRDGEAVNVSMEDTSDSNAAELAFKFKQFRAQMQTMMAEQARLASEQIADAERIKTSATQEAAYYRAKLSALENGNESEVTRMEQERILDLEARMSALMNERWEQDRKMSELSDSLALQTTLCEQAEARAADASKRAELTDEAHEQRHNNLEVQLREHADRLLVQQTAFEQKESDEMSLRAQVDEMLKSRDQHLRALEQARTVLQASSSRSEEFDVQYDRAREQINTLEVEMGELRGELESRNHEVEGLRARLTDAENSWAKSREEADAFRALTTGSLGELLDSHRDLKSDEDRLARGHAEKTQVMEAEAASLRKMVKEATQKADQTQMQLAEERRRVHEHESEHSSLRSQMVALRVQLSNALADAGRAKKNLAEREAQLNDRAKESSNATIRLGMLRNYLAENGIGMDEDAERSRSRAQGVASPLVSELENKLAERTRLHENTERELAATARQKREVETQLSQLSAQLDRVRSTQSPASVPNFDADARVAEAERKLEETEQGYKARMQQMEEDYQLAVHYVKGTEKMMRRMRDELTKQKSANVALQTDLDAARGVRTPQDRKMLNGRSTPSSDDGSDAVLRGQFVDAQRHIQRLNSENKDLRLRLDNLEKDLETLRDNLLASQRESDDRLIQVEDLQHDVERLQSSLIIARGGHEETLLEKLSNENATLRRENEQLSHKIGLLLEVDQPTFGRGRPMSGVSARRVSNSSSENALAFEHLSSELDDWQRQLASSMSNRRPLSDFDSEVERARSPRS</sequence>
<dbReference type="EMBL" id="JARJCW010000004">
    <property type="protein sequence ID" value="KAJ7225706.1"/>
    <property type="molecule type" value="Genomic_DNA"/>
</dbReference>
<feature type="compositionally biased region" description="Basic and acidic residues" evidence="7">
    <location>
        <begin position="1068"/>
        <end position="1092"/>
    </location>
</feature>
<feature type="coiled-coil region" evidence="6">
    <location>
        <begin position="1218"/>
        <end position="1259"/>
    </location>
</feature>
<feature type="compositionally biased region" description="Basic and acidic residues" evidence="7">
    <location>
        <begin position="1184"/>
        <end position="1197"/>
    </location>
</feature>
<dbReference type="SUPFAM" id="SSF117281">
    <property type="entry name" value="Kelch motif"/>
    <property type="match status" value="2"/>
</dbReference>
<dbReference type="InterPro" id="IPR006652">
    <property type="entry name" value="Kelch_1"/>
</dbReference>
<organism evidence="8 9">
    <name type="scientific">Mycena pura</name>
    <dbReference type="NCBI Taxonomy" id="153505"/>
    <lineage>
        <taxon>Eukaryota</taxon>
        <taxon>Fungi</taxon>
        <taxon>Dikarya</taxon>
        <taxon>Basidiomycota</taxon>
        <taxon>Agaricomycotina</taxon>
        <taxon>Agaricomycetes</taxon>
        <taxon>Agaricomycetidae</taxon>
        <taxon>Agaricales</taxon>
        <taxon>Marasmiineae</taxon>
        <taxon>Mycenaceae</taxon>
        <taxon>Mycena</taxon>
    </lineage>
</organism>
<evidence type="ECO:0000256" key="6">
    <source>
        <dbReference type="SAM" id="Coils"/>
    </source>
</evidence>
<keyword evidence="9" id="KW-1185">Reference proteome</keyword>
<keyword evidence="5 6" id="KW-0175">Coiled coil</keyword>
<dbReference type="FunFam" id="2.120.10.80:FF:000049">
    <property type="entry name" value="Cell polarity protein (Tea1)"/>
    <property type="match status" value="1"/>
</dbReference>
<feature type="region of interest" description="Disordered" evidence="7">
    <location>
        <begin position="547"/>
        <end position="589"/>
    </location>
</feature>
<feature type="coiled-coil region" evidence="6">
    <location>
        <begin position="936"/>
        <end position="1023"/>
    </location>
</feature>
<feature type="compositionally biased region" description="Low complexity" evidence="7">
    <location>
        <begin position="10"/>
        <end position="47"/>
    </location>
</feature>